<comment type="subcellular location">
    <subcellularLocation>
        <location evidence="1">Cell membrane</location>
        <topology evidence="1">Multi-pass membrane protein</topology>
    </subcellularLocation>
</comment>
<feature type="transmembrane region" description="Helical" evidence="9">
    <location>
        <begin position="90"/>
        <end position="111"/>
    </location>
</feature>
<evidence type="ECO:0000256" key="4">
    <source>
        <dbReference type="ARBA" id="ARBA00022475"/>
    </source>
</evidence>
<keyword evidence="12" id="KW-1185">Reference proteome</keyword>
<name>A0A8F9TX87_9BACT</name>
<dbReference type="GO" id="GO:0015297">
    <property type="term" value="F:antiporter activity"/>
    <property type="evidence" value="ECO:0007669"/>
    <property type="project" value="UniProtKB-KW"/>
</dbReference>
<dbReference type="PANTHER" id="PTHR32507:SF8">
    <property type="entry name" value="CNH1P"/>
    <property type="match status" value="1"/>
</dbReference>
<dbReference type="RefSeq" id="WP_220162779.1">
    <property type="nucleotide sequence ID" value="NZ_CP080507.1"/>
</dbReference>
<evidence type="ECO:0000259" key="10">
    <source>
        <dbReference type="Pfam" id="PF00999"/>
    </source>
</evidence>
<keyword evidence="6 9" id="KW-1133">Transmembrane helix</keyword>
<evidence type="ECO:0000256" key="9">
    <source>
        <dbReference type="SAM" id="Phobius"/>
    </source>
</evidence>
<feature type="transmembrane region" description="Helical" evidence="9">
    <location>
        <begin position="215"/>
        <end position="233"/>
    </location>
</feature>
<evidence type="ECO:0000313" key="12">
    <source>
        <dbReference type="Proteomes" id="UP000825051"/>
    </source>
</evidence>
<feature type="transmembrane region" description="Helical" evidence="9">
    <location>
        <begin position="158"/>
        <end position="174"/>
    </location>
</feature>
<keyword evidence="8 9" id="KW-0472">Membrane</keyword>
<keyword evidence="4" id="KW-1003">Cell membrane</keyword>
<evidence type="ECO:0000256" key="6">
    <source>
        <dbReference type="ARBA" id="ARBA00022989"/>
    </source>
</evidence>
<evidence type="ECO:0000256" key="8">
    <source>
        <dbReference type="ARBA" id="ARBA00023136"/>
    </source>
</evidence>
<evidence type="ECO:0000313" key="11">
    <source>
        <dbReference type="EMBL" id="QYM79217.1"/>
    </source>
</evidence>
<keyword evidence="2" id="KW-0813">Transport</keyword>
<dbReference type="Proteomes" id="UP000825051">
    <property type="component" value="Chromosome"/>
</dbReference>
<feature type="transmembrane region" description="Helical" evidence="9">
    <location>
        <begin position="359"/>
        <end position="381"/>
    </location>
</feature>
<keyword evidence="5 9" id="KW-0812">Transmembrane</keyword>
<feature type="transmembrane region" description="Helical" evidence="9">
    <location>
        <begin position="31"/>
        <end position="49"/>
    </location>
</feature>
<dbReference type="KEGG" id="ole:K0B96_00965"/>
<protein>
    <submittedName>
        <fullName evidence="11">Cation:proton antiporter</fullName>
    </submittedName>
</protein>
<dbReference type="GO" id="GO:0005886">
    <property type="term" value="C:plasma membrane"/>
    <property type="evidence" value="ECO:0007669"/>
    <property type="project" value="UniProtKB-SubCell"/>
</dbReference>
<gene>
    <name evidence="11" type="ORF">K0B96_00965</name>
</gene>
<feature type="transmembrane region" description="Helical" evidence="9">
    <location>
        <begin position="117"/>
        <end position="137"/>
    </location>
</feature>
<feature type="domain" description="Cation/H+ exchanger transmembrane" evidence="10">
    <location>
        <begin position="13"/>
        <end position="372"/>
    </location>
</feature>
<dbReference type="InterPro" id="IPR006153">
    <property type="entry name" value="Cation/H_exchanger_TM"/>
</dbReference>
<feature type="transmembrane region" description="Helical" evidence="9">
    <location>
        <begin position="292"/>
        <end position="315"/>
    </location>
</feature>
<reference evidence="11" key="1">
    <citation type="submission" date="2021-08" db="EMBL/GenBank/DDBJ databases">
        <title>Genome of a novel bacterium of the phylum Verrucomicrobia, Oleiharenicola sp. KSB-15.</title>
        <authorList>
            <person name="Chung J.-H."/>
            <person name="Ahn J.-H."/>
            <person name="Yoon Y."/>
            <person name="Kim D.-Y."/>
            <person name="An S.-H."/>
            <person name="Park I."/>
            <person name="Yeon J."/>
        </authorList>
    </citation>
    <scope>NUCLEOTIDE SEQUENCE</scope>
    <source>
        <strain evidence="11">KSB-15</strain>
    </source>
</reference>
<dbReference type="InterPro" id="IPR038770">
    <property type="entry name" value="Na+/solute_symporter_sf"/>
</dbReference>
<dbReference type="Pfam" id="PF00999">
    <property type="entry name" value="Na_H_Exchanger"/>
    <property type="match status" value="1"/>
</dbReference>
<feature type="transmembrane region" description="Helical" evidence="9">
    <location>
        <begin position="335"/>
        <end position="353"/>
    </location>
</feature>
<dbReference type="GO" id="GO:1902600">
    <property type="term" value="P:proton transmembrane transport"/>
    <property type="evidence" value="ECO:0007669"/>
    <property type="project" value="InterPro"/>
</dbReference>
<evidence type="ECO:0000256" key="2">
    <source>
        <dbReference type="ARBA" id="ARBA00022448"/>
    </source>
</evidence>
<dbReference type="PANTHER" id="PTHR32507">
    <property type="entry name" value="NA(+)/H(+) ANTIPORTER 1"/>
    <property type="match status" value="1"/>
</dbReference>
<evidence type="ECO:0000256" key="3">
    <source>
        <dbReference type="ARBA" id="ARBA00022449"/>
    </source>
</evidence>
<dbReference type="Gene3D" id="1.20.1530.20">
    <property type="match status" value="1"/>
</dbReference>
<accession>A0A8F9TX87</accession>
<keyword evidence="7" id="KW-0406">Ion transport</keyword>
<dbReference type="AlphaFoldDB" id="A0A8F9TX87"/>
<proteinExistence type="predicted"/>
<keyword evidence="3" id="KW-0050">Antiport</keyword>
<evidence type="ECO:0000256" key="7">
    <source>
        <dbReference type="ARBA" id="ARBA00023065"/>
    </source>
</evidence>
<evidence type="ECO:0000256" key="1">
    <source>
        <dbReference type="ARBA" id="ARBA00004651"/>
    </source>
</evidence>
<dbReference type="EMBL" id="CP080507">
    <property type="protein sequence ID" value="QYM79217.1"/>
    <property type="molecule type" value="Genomic_DNA"/>
</dbReference>
<organism evidence="11 12">
    <name type="scientific">Horticoccus luteus</name>
    <dbReference type="NCBI Taxonomy" id="2862869"/>
    <lineage>
        <taxon>Bacteria</taxon>
        <taxon>Pseudomonadati</taxon>
        <taxon>Verrucomicrobiota</taxon>
        <taxon>Opitutia</taxon>
        <taxon>Opitutales</taxon>
        <taxon>Opitutaceae</taxon>
        <taxon>Horticoccus</taxon>
    </lineage>
</organism>
<feature type="transmembrane region" description="Helical" evidence="9">
    <location>
        <begin position="180"/>
        <end position="203"/>
    </location>
</feature>
<sequence>MVALLVFGVTLLAAVLISELADRTIVSTAVLFLLAGVAVGGGGFGLIRLEPDSPVVGHLANYALVAVLFTDGMKLGWGRLRSAWVLPGRALLLGLPLTMLATALLAHFVAGLSWLDAWLVGAVLCPTDPVFAAAIVGREGVSRRLRHLLNVESGLNDGLALPIVLGILAVGGVAERSLGLHVVELAGGCALGVAVAGGALWVARLRFFGIARSHEPFLLVAIGLMVFALAPLVHANPFLAAFSAGVTIATMRPEETEENNAFAEQTAELLKLGAVLVFGALITPQLLHAVPWTGYVFAVLSLVVARPIALGLALVGGKLTGREKVAAMWFGPKGFASVIYGLMVLNSGVAGAVRSFNLVAIVVAGSILAHSSTDVVVARWLEPKAKAT</sequence>
<evidence type="ECO:0000256" key="5">
    <source>
        <dbReference type="ARBA" id="ARBA00022692"/>
    </source>
</evidence>